<dbReference type="Proteomes" id="UP000178198">
    <property type="component" value="Chromosome"/>
</dbReference>
<dbReference type="RefSeq" id="WP_071185981.1">
    <property type="nucleotide sequence ID" value="NZ_CP017774.1"/>
</dbReference>
<sequence>MVEAFIRNKNYSLVCVFWFVLSFGFLQAQEQKSIQNIEKVYLHTDRSTYFMGEDLWYKAYNVRASNNQLFDNSNILYVELISSDSKMIARNKTNLEMGLGHGDFQLVDSIKVKPGKYQLRAYTNWNRNFGDDFVFKKEIEVIDVFESHDKSKTTKNISVVTTNSKKEAIKQNTFKVDFFPEGGSLLENVSSVVGFKAVDVNGNPIEIKGEIYDSSNEFVTAFESVHDGMGKFQMLPMEGKTYYAKIKSLFRKELDIKLPKILKQGYLISFKTVKGRNIVSINTNQATLAQNPNPSLTLVCKAKRIQYLETTQTLTETTLSFELPKDKAPEGISQITLFDNNNKPQSERLIYIGKEHDLEVELETDKETYEPNEKAIINVSSKSKEGIAKSASFSLSVTDANGVEDKDFDTNICSYYLMESDIRGKVYHPGYYFDTTNPKRLEHLDNLLLTQGWRDFVWKITPKANETINYKAEKGITISGRVKQLFADKPLVGNNLTLALMSKKNRNIFNTVTDSIGRFQFENLLFSGKTNMYLNTRDEKGKFRGEIVLDSIEESPIPVVLKKESIDVIPTKNLVTENVLKKFTAFAVKPENVLKEVTITASSKIKNDMVANYGNYGIADNSFVADEYTHLFTTIYELIQQKIPGVINLSDNSVRFTRYDEPPIFIVNDRVIQSYEISSWIDIIQPSDVLKIDAITGAQATLFFGEEGGGGIIAIYTKPNTGNKAKKDPLQSIRKEIDGFYNARVFYSPDPQKPDVELGNKTAVRNTIYWNPYVHPDKTGNVTVNYYNTKVETKVKVALEGITGSGIPVVKTMYYTIKNNQ</sequence>
<evidence type="ECO:0000313" key="2">
    <source>
        <dbReference type="Proteomes" id="UP000178198"/>
    </source>
</evidence>
<dbReference type="KEGG" id="fcm:BIW12_15680"/>
<accession>A0A1D9PDT4</accession>
<gene>
    <name evidence="1" type="ORF">BIW12_15680</name>
</gene>
<reference evidence="1 2" key="1">
    <citation type="submission" date="2016-10" db="EMBL/GenBank/DDBJ databases">
        <title>Complete Genome Sequence of Flavobacterium sp. PK15.</title>
        <authorList>
            <person name="Ekwe A."/>
            <person name="Kim S.B."/>
        </authorList>
    </citation>
    <scope>NUCLEOTIDE SEQUENCE [LARGE SCALE GENOMIC DNA]</scope>
    <source>
        <strain evidence="1 2">PK15</strain>
    </source>
</reference>
<proteinExistence type="predicted"/>
<dbReference type="STRING" id="1306519.BIW12_15680"/>
<name>A0A1D9PDT4_9FLAO</name>
<dbReference type="EMBL" id="CP017774">
    <property type="protein sequence ID" value="APA00750.1"/>
    <property type="molecule type" value="Genomic_DNA"/>
</dbReference>
<dbReference type="Gene3D" id="2.60.40.1930">
    <property type="match status" value="1"/>
</dbReference>
<dbReference type="AlphaFoldDB" id="A0A1D9PDT4"/>
<evidence type="ECO:0000313" key="1">
    <source>
        <dbReference type="EMBL" id="APA00750.1"/>
    </source>
</evidence>
<evidence type="ECO:0008006" key="3">
    <source>
        <dbReference type="Google" id="ProtNLM"/>
    </source>
</evidence>
<keyword evidence="2" id="KW-1185">Reference proteome</keyword>
<organism evidence="1 2">
    <name type="scientific">Flavobacterium commune</name>
    <dbReference type="NCBI Taxonomy" id="1306519"/>
    <lineage>
        <taxon>Bacteria</taxon>
        <taxon>Pseudomonadati</taxon>
        <taxon>Bacteroidota</taxon>
        <taxon>Flavobacteriia</taxon>
        <taxon>Flavobacteriales</taxon>
        <taxon>Flavobacteriaceae</taxon>
        <taxon>Flavobacterium</taxon>
    </lineage>
</organism>
<protein>
    <recommendedName>
        <fullName evidence="3">TonB-dependent receptor plug domain-containing protein</fullName>
    </recommendedName>
</protein>
<dbReference type="OrthoDB" id="679547at2"/>